<protein>
    <recommendedName>
        <fullName evidence="5">Trichohyalin-plectin-homology domain-containing protein</fullName>
    </recommendedName>
</protein>
<proteinExistence type="predicted"/>
<name>T0Q5G8_SAPDV</name>
<dbReference type="RefSeq" id="XP_008617867.1">
    <property type="nucleotide sequence ID" value="XM_008619645.1"/>
</dbReference>
<feature type="region of interest" description="Disordered" evidence="2">
    <location>
        <begin position="177"/>
        <end position="205"/>
    </location>
</feature>
<evidence type="ECO:0000256" key="1">
    <source>
        <dbReference type="SAM" id="Coils"/>
    </source>
</evidence>
<evidence type="ECO:0000313" key="4">
    <source>
        <dbReference type="Proteomes" id="UP000030762"/>
    </source>
</evidence>
<dbReference type="VEuPathDB" id="FungiDB:SDRG_13552"/>
<sequence length="507" mass="58283">MAVPPAPSSSLPSATARLDYSRLVATNTKPIFGQNARGMVELTRAQQLLAAKSLAVKREKQAATASKQQLDDARRVEISRKRDLAVEQKRSHGTKVLAHFVERNLATFAMREPPKAKDAAPGRRQPERSQSSPAPATLDLRWHEPDPKHRPARQQPPNAWAKMYALEQIEVQAEEQRRRQAAMAQRADMKRALDAQNSSKRQQVAAEKSVELAHFEQQQRELASYQVLQQKKLVEKEQKQLQDSAEFQRMVDEARQRKARQRNAEIQAELDDVARTKAALEQDRLRLEHQKLLKAKDVERVKLENQKLLDEKRKAALADQEQDRCVHRQYMERLAEQERKRLDALERTYARQEKRVNMALLNVVSDAEKARLDEDRAKRVQADVDARTAAMEAAKRARQEESNKRQREALEKQHADRLLAMKKEKDSSLQADKDWIQDTLAAEVQARAKQAAKHAQDKAYRQQLAQQMLSEQRKRETTDKWAMDATEMVLNAERLRKAGVAVPHTTH</sequence>
<gene>
    <name evidence="3" type="ORF">SDRG_13552</name>
</gene>
<feature type="compositionally biased region" description="Basic and acidic residues" evidence="2">
    <location>
        <begin position="112"/>
        <end position="127"/>
    </location>
</feature>
<keyword evidence="1" id="KW-0175">Coiled coil</keyword>
<dbReference type="eggNOG" id="ENOG502S3I4">
    <property type="taxonomic scope" value="Eukaryota"/>
</dbReference>
<dbReference type="AlphaFoldDB" id="T0Q5G8"/>
<feature type="region of interest" description="Disordered" evidence="2">
    <location>
        <begin position="108"/>
        <end position="157"/>
    </location>
</feature>
<feature type="compositionally biased region" description="Basic and acidic residues" evidence="2">
    <location>
        <begin position="140"/>
        <end position="149"/>
    </location>
</feature>
<dbReference type="Proteomes" id="UP000030762">
    <property type="component" value="Unassembled WGS sequence"/>
</dbReference>
<evidence type="ECO:0000256" key="2">
    <source>
        <dbReference type="SAM" id="MobiDB-lite"/>
    </source>
</evidence>
<organism evidence="3 4">
    <name type="scientific">Saprolegnia diclina (strain VS20)</name>
    <dbReference type="NCBI Taxonomy" id="1156394"/>
    <lineage>
        <taxon>Eukaryota</taxon>
        <taxon>Sar</taxon>
        <taxon>Stramenopiles</taxon>
        <taxon>Oomycota</taxon>
        <taxon>Saprolegniomycetes</taxon>
        <taxon>Saprolegniales</taxon>
        <taxon>Saprolegniaceae</taxon>
        <taxon>Saprolegnia</taxon>
    </lineage>
</organism>
<keyword evidence="4" id="KW-1185">Reference proteome</keyword>
<dbReference type="GeneID" id="19954279"/>
<dbReference type="STRING" id="1156394.T0Q5G8"/>
<evidence type="ECO:0000313" key="3">
    <source>
        <dbReference type="EMBL" id="EQC28675.1"/>
    </source>
</evidence>
<dbReference type="EMBL" id="JH767192">
    <property type="protein sequence ID" value="EQC28675.1"/>
    <property type="molecule type" value="Genomic_DNA"/>
</dbReference>
<dbReference type="InParanoid" id="T0Q5G8"/>
<accession>T0Q5G8</accession>
<reference evidence="3 4" key="1">
    <citation type="submission" date="2012-04" db="EMBL/GenBank/DDBJ databases">
        <title>The Genome Sequence of Saprolegnia declina VS20.</title>
        <authorList>
            <consortium name="The Broad Institute Genome Sequencing Platform"/>
            <person name="Russ C."/>
            <person name="Nusbaum C."/>
            <person name="Tyler B."/>
            <person name="van West P."/>
            <person name="Dieguez-Uribeondo J."/>
            <person name="de Bruijn I."/>
            <person name="Tripathy S."/>
            <person name="Jiang R."/>
            <person name="Young S.K."/>
            <person name="Zeng Q."/>
            <person name="Gargeya S."/>
            <person name="Fitzgerald M."/>
            <person name="Haas B."/>
            <person name="Abouelleil A."/>
            <person name="Alvarado L."/>
            <person name="Arachchi H.M."/>
            <person name="Berlin A."/>
            <person name="Chapman S.B."/>
            <person name="Goldberg J."/>
            <person name="Griggs A."/>
            <person name="Gujja S."/>
            <person name="Hansen M."/>
            <person name="Howarth C."/>
            <person name="Imamovic A."/>
            <person name="Larimer J."/>
            <person name="McCowen C."/>
            <person name="Montmayeur A."/>
            <person name="Murphy C."/>
            <person name="Neiman D."/>
            <person name="Pearson M."/>
            <person name="Priest M."/>
            <person name="Roberts A."/>
            <person name="Saif S."/>
            <person name="Shea T."/>
            <person name="Sisk P."/>
            <person name="Sykes S."/>
            <person name="Wortman J."/>
            <person name="Nusbaum C."/>
            <person name="Birren B."/>
        </authorList>
    </citation>
    <scope>NUCLEOTIDE SEQUENCE [LARGE SCALE GENOMIC DNA]</scope>
    <source>
        <strain evidence="3 4">VS20</strain>
    </source>
</reference>
<dbReference type="OrthoDB" id="125285at2759"/>
<feature type="coiled-coil region" evidence="1">
    <location>
        <begin position="244"/>
        <end position="362"/>
    </location>
</feature>
<evidence type="ECO:0008006" key="5">
    <source>
        <dbReference type="Google" id="ProtNLM"/>
    </source>
</evidence>